<evidence type="ECO:0000256" key="2">
    <source>
        <dbReference type="ARBA" id="ARBA00022741"/>
    </source>
</evidence>
<comment type="caution">
    <text evidence="7">The sequence shown here is derived from an EMBL/GenBank/DDBJ whole genome shotgun (WGS) entry which is preliminary data.</text>
</comment>
<gene>
    <name evidence="7" type="ORF">HG543_11745</name>
</gene>
<dbReference type="PANTHER" id="PTHR43289:SF6">
    <property type="entry name" value="SERINE_THREONINE-PROTEIN KINASE NEKL-3"/>
    <property type="match status" value="1"/>
</dbReference>
<evidence type="ECO:0000256" key="3">
    <source>
        <dbReference type="ARBA" id="ARBA00022777"/>
    </source>
</evidence>
<dbReference type="PROSITE" id="PS50011">
    <property type="entry name" value="PROTEIN_KINASE_DOM"/>
    <property type="match status" value="1"/>
</dbReference>
<dbReference type="InterPro" id="IPR000719">
    <property type="entry name" value="Prot_kinase_dom"/>
</dbReference>
<evidence type="ECO:0000313" key="7">
    <source>
        <dbReference type="EMBL" id="NMO15519.1"/>
    </source>
</evidence>
<evidence type="ECO:0000256" key="1">
    <source>
        <dbReference type="ARBA" id="ARBA00022679"/>
    </source>
</evidence>
<dbReference type="CDD" id="cd14014">
    <property type="entry name" value="STKc_PknB_like"/>
    <property type="match status" value="1"/>
</dbReference>
<dbReference type="InterPro" id="IPR011009">
    <property type="entry name" value="Kinase-like_dom_sf"/>
</dbReference>
<dbReference type="EMBL" id="JABBJJ010000041">
    <property type="protein sequence ID" value="NMO15519.1"/>
    <property type="molecule type" value="Genomic_DNA"/>
</dbReference>
<keyword evidence="4" id="KW-0067">ATP-binding</keyword>
<protein>
    <submittedName>
        <fullName evidence="7">Protein kinase</fullName>
    </submittedName>
</protein>
<dbReference type="Gene3D" id="3.30.200.20">
    <property type="entry name" value="Phosphorylase Kinase, domain 1"/>
    <property type="match status" value="1"/>
</dbReference>
<feature type="domain" description="Protein kinase" evidence="6">
    <location>
        <begin position="13"/>
        <end position="289"/>
    </location>
</feature>
<keyword evidence="1" id="KW-0808">Transferase</keyword>
<dbReference type="GO" id="GO:0004674">
    <property type="term" value="F:protein serine/threonine kinase activity"/>
    <property type="evidence" value="ECO:0007669"/>
    <property type="project" value="TreeGrafter"/>
</dbReference>
<evidence type="ECO:0000259" key="6">
    <source>
        <dbReference type="PROSITE" id="PS50011"/>
    </source>
</evidence>
<name>A0A848L9K0_9BACT</name>
<dbReference type="PANTHER" id="PTHR43289">
    <property type="entry name" value="MITOGEN-ACTIVATED PROTEIN KINASE KINASE KINASE 20-RELATED"/>
    <property type="match status" value="1"/>
</dbReference>
<evidence type="ECO:0000313" key="8">
    <source>
        <dbReference type="Proteomes" id="UP000518300"/>
    </source>
</evidence>
<keyword evidence="3 7" id="KW-0418">Kinase</keyword>
<feature type="compositionally biased region" description="Low complexity" evidence="5">
    <location>
        <begin position="371"/>
        <end position="385"/>
    </location>
</feature>
<dbReference type="Pfam" id="PF00069">
    <property type="entry name" value="Pkinase"/>
    <property type="match status" value="1"/>
</dbReference>
<feature type="compositionally biased region" description="Pro residues" evidence="5">
    <location>
        <begin position="422"/>
        <end position="434"/>
    </location>
</feature>
<keyword evidence="8" id="KW-1185">Reference proteome</keyword>
<dbReference type="RefSeq" id="WP_169344813.1">
    <property type="nucleotide sequence ID" value="NZ_JABBJJ010000041.1"/>
</dbReference>
<dbReference type="PROSITE" id="PS00109">
    <property type="entry name" value="PROTEIN_KINASE_TYR"/>
    <property type="match status" value="1"/>
</dbReference>
<sequence length="832" mass="90178">MQQPSEGLHFGKYKLLERIATGGMAEIYRARMTAAAGVTKPVVIKKILPGYADNSAFVSMFVNEARIAAGLSHGNIAQVFDFGEVDGQYFIAMEWVDGHPLSRVLRRAREKGLYTLPQPLALLIAVEVLEGLAYAHTRLDERGRPMHIVHRDVSPQNVLVSYEGQVKLVDFGIAKARLAGGGEAEDTDVKGKYAYFAPEQARGRELDARTDVFAAGVVLYEMLCGRLPFEGRMEDVLRKVALGDFPRPRDLNKDIPPALERILLTALAVEREQRFRSSEAFAEALARYLHTAAPDVSPRARAHFMSYLFEAELVGDGRPVLLPREFLAQMARWTNGPAERRTPRELPALRDLPPPPPSVPVEGRRERTTQPIPVVSPSSEAPASERVTTQPIDLPRELTASEDPDRGTTQPVDLPQELTAPSAPPRSAPPPMAPPANVAMPAALERDVTPFEDLAEPSAPEARARLPRRVMLGAPVLVALMAMAAMLVMGNTGTFSVELSSTPPGATIRVDGRPLPSRTPALITHLPADTEHLLEVHVTGMVPWSQMVRAERGTTLAVHARLRPRAAGASPPGVLASKQGRSPPLQEAVMPAGRVLLSAVSHSFRVPVLSAAELKLDPSRTYAVRVEGRASVGGPAQVEQAGYYLEGGERLPAHESFGLLGAEERLVRNATRLYVFLVDARRDDNQGALQVRVRERDSGTVTTLRLDAREHALKLSRSDRFLLRGLDPATTYEVVLRDSPEPARTRGFEGGPVGRVLGLHGTGEGPDDAAGVLELLEVGQPVRLRGASWLQLAFPDDHLADNTGTLLLEVAPVTPPAGPAAPRAPSRLINGP</sequence>
<dbReference type="InterPro" id="IPR013229">
    <property type="entry name" value="PEGA"/>
</dbReference>
<proteinExistence type="predicted"/>
<dbReference type="Proteomes" id="UP000518300">
    <property type="component" value="Unassembled WGS sequence"/>
</dbReference>
<evidence type="ECO:0000256" key="5">
    <source>
        <dbReference type="SAM" id="MobiDB-lite"/>
    </source>
</evidence>
<dbReference type="SUPFAM" id="SSF56112">
    <property type="entry name" value="Protein kinase-like (PK-like)"/>
    <property type="match status" value="1"/>
</dbReference>
<accession>A0A848L9K0</accession>
<keyword evidence="2" id="KW-0547">Nucleotide-binding</keyword>
<dbReference type="AlphaFoldDB" id="A0A848L9K0"/>
<feature type="region of interest" description="Disordered" evidence="5">
    <location>
        <begin position="337"/>
        <end position="437"/>
    </location>
</feature>
<dbReference type="Pfam" id="PF08308">
    <property type="entry name" value="PEGA"/>
    <property type="match status" value="1"/>
</dbReference>
<dbReference type="InterPro" id="IPR008266">
    <property type="entry name" value="Tyr_kinase_AS"/>
</dbReference>
<dbReference type="GO" id="GO:0005524">
    <property type="term" value="F:ATP binding"/>
    <property type="evidence" value="ECO:0007669"/>
    <property type="project" value="UniProtKB-KW"/>
</dbReference>
<feature type="compositionally biased region" description="Basic and acidic residues" evidence="5">
    <location>
        <begin position="338"/>
        <end position="348"/>
    </location>
</feature>
<dbReference type="Gene3D" id="1.10.510.10">
    <property type="entry name" value="Transferase(Phosphotransferase) domain 1"/>
    <property type="match status" value="1"/>
</dbReference>
<reference evidence="7 8" key="1">
    <citation type="submission" date="2020-04" db="EMBL/GenBank/DDBJ databases">
        <title>Draft genome of Pyxidicoccus fallax type strain.</title>
        <authorList>
            <person name="Whitworth D.E."/>
        </authorList>
    </citation>
    <scope>NUCLEOTIDE SEQUENCE [LARGE SCALE GENOMIC DNA]</scope>
    <source>
        <strain evidence="7 8">DSM 14698</strain>
    </source>
</reference>
<evidence type="ECO:0000256" key="4">
    <source>
        <dbReference type="ARBA" id="ARBA00022840"/>
    </source>
</evidence>
<organism evidence="7 8">
    <name type="scientific">Pyxidicoccus fallax</name>
    <dbReference type="NCBI Taxonomy" id="394095"/>
    <lineage>
        <taxon>Bacteria</taxon>
        <taxon>Pseudomonadati</taxon>
        <taxon>Myxococcota</taxon>
        <taxon>Myxococcia</taxon>
        <taxon>Myxococcales</taxon>
        <taxon>Cystobacterineae</taxon>
        <taxon>Myxococcaceae</taxon>
        <taxon>Pyxidicoccus</taxon>
    </lineage>
</organism>